<name>A0A1H6FJL1_9GAMM</name>
<evidence type="ECO:0000313" key="3">
    <source>
        <dbReference type="EMBL" id="SEH09214.1"/>
    </source>
</evidence>
<dbReference type="Pfam" id="PF19588">
    <property type="entry name" value="SxtJ"/>
    <property type="match status" value="1"/>
</dbReference>
<protein>
    <recommendedName>
        <fullName evidence="6">SxtJ</fullName>
    </recommendedName>
</protein>
<dbReference type="OrthoDB" id="9790341at2"/>
<accession>A0A1H6FJL1</accession>
<dbReference type="EMBL" id="FMSV02000558">
    <property type="protein sequence ID" value="SEH09214.1"/>
    <property type="molecule type" value="Genomic_DNA"/>
</dbReference>
<dbReference type="Proteomes" id="UP000236724">
    <property type="component" value="Unassembled WGS sequence"/>
</dbReference>
<feature type="transmembrane region" description="Helical" evidence="2">
    <location>
        <begin position="44"/>
        <end position="59"/>
    </location>
</feature>
<dbReference type="AlphaFoldDB" id="A0A1H6FJL1"/>
<keyword evidence="5" id="KW-1185">Reference proteome</keyword>
<feature type="region of interest" description="Disordered" evidence="1">
    <location>
        <begin position="113"/>
        <end position="136"/>
    </location>
</feature>
<dbReference type="RefSeq" id="WP_146066940.1">
    <property type="nucleotide sequence ID" value="NZ_FMSV02000558.1"/>
</dbReference>
<evidence type="ECO:0000313" key="5">
    <source>
        <dbReference type="Proteomes" id="UP000236724"/>
    </source>
</evidence>
<dbReference type="InterPro" id="IPR045781">
    <property type="entry name" value="SxtJ"/>
</dbReference>
<gene>
    <name evidence="3" type="ORF">MBHS_05108</name>
    <name evidence="4" type="ORF">MBHS_05234</name>
</gene>
<keyword evidence="2" id="KW-0472">Membrane</keyword>
<proteinExistence type="predicted"/>
<sequence>MIKKMNIETPDKKGLREFGLVTGSLFAALFGLFLPWLFGFSYPLWPWVVACIFIAWGLLAPTSMKWLYHAWMSIALVIGWVNTRIILGLMFYLILTPMGLVMRLFGKNPMAGKPKTAASYRNISPSRPPKQMEHPY</sequence>
<evidence type="ECO:0000313" key="4">
    <source>
        <dbReference type="EMBL" id="SEH09339.1"/>
    </source>
</evidence>
<keyword evidence="2" id="KW-0812">Transmembrane</keyword>
<evidence type="ECO:0000256" key="2">
    <source>
        <dbReference type="SAM" id="Phobius"/>
    </source>
</evidence>
<dbReference type="EMBL" id="FMSV02000561">
    <property type="protein sequence ID" value="SEH09339.1"/>
    <property type="molecule type" value="Genomic_DNA"/>
</dbReference>
<evidence type="ECO:0008006" key="6">
    <source>
        <dbReference type="Google" id="ProtNLM"/>
    </source>
</evidence>
<organism evidence="3 5">
    <name type="scientific">Candidatus Venteria ishoeyi</name>
    <dbReference type="NCBI Taxonomy" id="1899563"/>
    <lineage>
        <taxon>Bacteria</taxon>
        <taxon>Pseudomonadati</taxon>
        <taxon>Pseudomonadota</taxon>
        <taxon>Gammaproteobacteria</taxon>
        <taxon>Thiotrichales</taxon>
        <taxon>Thiotrichaceae</taxon>
        <taxon>Venteria</taxon>
    </lineage>
</organism>
<keyword evidence="2" id="KW-1133">Transmembrane helix</keyword>
<evidence type="ECO:0000256" key="1">
    <source>
        <dbReference type="SAM" id="MobiDB-lite"/>
    </source>
</evidence>
<reference evidence="3 5" key="1">
    <citation type="submission" date="2016-10" db="EMBL/GenBank/DDBJ databases">
        <authorList>
            <person name="de Groot N.N."/>
        </authorList>
    </citation>
    <scope>NUCLEOTIDE SEQUENCE [LARGE SCALE GENOMIC DNA]</scope>
    <source>
        <strain evidence="3">MBHS1</strain>
    </source>
</reference>
<feature type="transmembrane region" description="Helical" evidence="2">
    <location>
        <begin position="20"/>
        <end position="38"/>
    </location>
</feature>